<comment type="caution">
    <text evidence="1">The sequence shown here is derived from an EMBL/GenBank/DDBJ whole genome shotgun (WGS) entry which is preliminary data.</text>
</comment>
<accession>A0ACA9JWR5</accession>
<proteinExistence type="predicted"/>
<dbReference type="Proteomes" id="UP000789366">
    <property type="component" value="Unassembled WGS sequence"/>
</dbReference>
<keyword evidence="2" id="KW-1185">Reference proteome</keyword>
<name>A0ACA9JWR5_9GLOM</name>
<reference evidence="1" key="1">
    <citation type="submission" date="2021-06" db="EMBL/GenBank/DDBJ databases">
        <authorList>
            <person name="Kallberg Y."/>
            <person name="Tangrot J."/>
            <person name="Rosling A."/>
        </authorList>
    </citation>
    <scope>NUCLEOTIDE SEQUENCE</scope>
    <source>
        <strain evidence="1">28 12/20/2015</strain>
    </source>
</reference>
<organism evidence="1 2">
    <name type="scientific">Cetraspora pellucida</name>
    <dbReference type="NCBI Taxonomy" id="1433469"/>
    <lineage>
        <taxon>Eukaryota</taxon>
        <taxon>Fungi</taxon>
        <taxon>Fungi incertae sedis</taxon>
        <taxon>Mucoromycota</taxon>
        <taxon>Glomeromycotina</taxon>
        <taxon>Glomeromycetes</taxon>
        <taxon>Diversisporales</taxon>
        <taxon>Gigasporaceae</taxon>
        <taxon>Cetraspora</taxon>
    </lineage>
</organism>
<protein>
    <submittedName>
        <fullName evidence="1">13897_t:CDS:1</fullName>
    </submittedName>
</protein>
<dbReference type="EMBL" id="CAJVPW010000031">
    <property type="protein sequence ID" value="CAG8440169.1"/>
    <property type="molecule type" value="Genomic_DNA"/>
</dbReference>
<evidence type="ECO:0000313" key="1">
    <source>
        <dbReference type="EMBL" id="CAG8440169.1"/>
    </source>
</evidence>
<evidence type="ECO:0000313" key="2">
    <source>
        <dbReference type="Proteomes" id="UP000789366"/>
    </source>
</evidence>
<gene>
    <name evidence="1" type="ORF">SPELUC_LOCUS112</name>
</gene>
<sequence length="949" mass="107843">MPQTRKASTAASAKIAKDATVGSRKRKNDSNNPEDDEQEQNNLTIEEQISQDNGVNNNTNDSETPPDKKRKTDDQEDHKNNGNKIDHNGDTVVHDLQESHHDLQESHHDLQESHHDHDQEMTEREPDTNGDHYENGDHHKNNGNLTSQIFQEPKPESEPVQKQSIDIEKKDELAMKISVNTLEKGHVLFLYKPKLGVDNPKSIDDVQRMYMVLIPYLVRPSLDKEPVSSFAQKLSAGNPDVETDADADNQSIGKTRVIIVGKKKLPEINKHECFWGFVDQTFNNLDDIKKFFDPSDPPVQYRLLGRGVYNIVEHNNRTHLAYVLEVPEDPFQLQLEFNVGKKGSYALTVKNPDIANPRNAGLTESEKVKFPEHLSNHFRGRRFISLPTTNFLDYNGAEVLFIGARNDIADELGQEVGGELEEFAELELKSFAPFDEQGIFEELHLEKGKHLDSFGDLTILKKQFIETYVEEQQQQTFKMTDKKNSNSKNNKQNKKHHRKTKSLLASSQIMQNFSSRNLGTRRVTLRSDSKPGIFNKGKASEKVSTKGVPDLVFSEVDFLNSRSLKKRGRDQNGNTHSKKRGHDQTGNTYSKGSNRLSTRRVRRKIDKIFQSQEKDDDLLSDDSLPSLKNYSIVDSINSIQNLYDVSQSESLIDLSHEAPLPHSNSNDQTYPTESPYFVTNLSDDGLPKNSSQDFNDCNQHQDTQKDTIQDKNDDDKTISSIEDASNSLHANTGPADEHSCTYRVSGISNDIKDNSECKESPKISKQPSDYYKFFMADANKKHSFISQAVSSYCASQKPVVTTVGVPSAAVKWLLNDHNDHIFSPSYSETSALYLNDDALTQNGIDATADGTYLQTDEYIKYPNYYSSLYGNEDINKKGTIIDFREAQNGIDIDATDDETYLQTDEEYIKHSNYYSSLYGNEDINKKDTFIDFRELDLSDLFIWRKHKLH</sequence>